<evidence type="ECO:0000259" key="1">
    <source>
        <dbReference type="PROSITE" id="PS50925"/>
    </source>
</evidence>
<feature type="domain" description="BLUF" evidence="1">
    <location>
        <begin position="1"/>
        <end position="71"/>
    </location>
</feature>
<comment type="caution">
    <text evidence="2">The sequence shown here is derived from an EMBL/GenBank/DDBJ whole genome shotgun (WGS) entry which is preliminary data.</text>
</comment>
<dbReference type="GO" id="GO:0009882">
    <property type="term" value="F:blue light photoreceptor activity"/>
    <property type="evidence" value="ECO:0007669"/>
    <property type="project" value="InterPro"/>
</dbReference>
<dbReference type="RefSeq" id="WP_126827943.1">
    <property type="nucleotide sequence ID" value="NZ_PIQG01000004.1"/>
</dbReference>
<dbReference type="EMBL" id="PIQG01000004">
    <property type="protein sequence ID" value="RUO76324.1"/>
    <property type="molecule type" value="Genomic_DNA"/>
</dbReference>
<dbReference type="InterPro" id="IPR036046">
    <property type="entry name" value="Acylphosphatase-like_dom_sf"/>
</dbReference>
<gene>
    <name evidence="2" type="ORF">CWI83_08135</name>
</gene>
<dbReference type="GO" id="GO:0071949">
    <property type="term" value="F:FAD binding"/>
    <property type="evidence" value="ECO:0007669"/>
    <property type="project" value="InterPro"/>
</dbReference>
<protein>
    <recommendedName>
        <fullName evidence="1">BLUF domain-containing protein</fullName>
    </recommendedName>
</protein>
<dbReference type="SUPFAM" id="SSF54975">
    <property type="entry name" value="Acylphosphatase/BLUF domain-like"/>
    <property type="match status" value="1"/>
</dbReference>
<proteinExistence type="predicted"/>
<sequence>MVTGCGCWLNGRSATPKRHSNGEAFFQVLEGGSEVIYPLYEKIKQDARHRDIVMIMDTVIHRRGTGCRTLV</sequence>
<keyword evidence="3" id="KW-1185">Reference proteome</keyword>
<dbReference type="Proteomes" id="UP000288279">
    <property type="component" value="Unassembled WGS sequence"/>
</dbReference>
<dbReference type="InterPro" id="IPR007024">
    <property type="entry name" value="BLUF_domain"/>
</dbReference>
<dbReference type="Pfam" id="PF04940">
    <property type="entry name" value="BLUF"/>
    <property type="match status" value="1"/>
</dbReference>
<evidence type="ECO:0000313" key="3">
    <source>
        <dbReference type="Proteomes" id="UP000288279"/>
    </source>
</evidence>
<evidence type="ECO:0000313" key="2">
    <source>
        <dbReference type="EMBL" id="RUO76324.1"/>
    </source>
</evidence>
<dbReference type="AlphaFoldDB" id="A0A432ZEJ7"/>
<dbReference type="Gene3D" id="3.30.70.100">
    <property type="match status" value="1"/>
</dbReference>
<accession>A0A432ZEJ7</accession>
<dbReference type="OrthoDB" id="557705at2"/>
<organism evidence="2 3">
    <name type="scientific">Pseudidiomarina taiwanensis</name>
    <dbReference type="NCBI Taxonomy" id="337250"/>
    <lineage>
        <taxon>Bacteria</taxon>
        <taxon>Pseudomonadati</taxon>
        <taxon>Pseudomonadota</taxon>
        <taxon>Gammaproteobacteria</taxon>
        <taxon>Alteromonadales</taxon>
        <taxon>Idiomarinaceae</taxon>
        <taxon>Pseudidiomarina</taxon>
    </lineage>
</organism>
<dbReference type="PROSITE" id="PS50925">
    <property type="entry name" value="BLUF"/>
    <property type="match status" value="1"/>
</dbReference>
<reference evidence="2 3" key="1">
    <citation type="journal article" date="2011" name="Front. Microbiol.">
        <title>Genomic signatures of strain selection and enhancement in Bacillus atrophaeus var. globigii, a historical biowarfare simulant.</title>
        <authorList>
            <person name="Gibbons H.S."/>
            <person name="Broomall S.M."/>
            <person name="McNew L.A."/>
            <person name="Daligault H."/>
            <person name="Chapman C."/>
            <person name="Bruce D."/>
            <person name="Karavis M."/>
            <person name="Krepps M."/>
            <person name="McGregor P.A."/>
            <person name="Hong C."/>
            <person name="Park K.H."/>
            <person name="Akmal A."/>
            <person name="Feldman A."/>
            <person name="Lin J.S."/>
            <person name="Chang W.E."/>
            <person name="Higgs B.W."/>
            <person name="Demirev P."/>
            <person name="Lindquist J."/>
            <person name="Liem A."/>
            <person name="Fochler E."/>
            <person name="Read T.D."/>
            <person name="Tapia R."/>
            <person name="Johnson S."/>
            <person name="Bishop-Lilly K.A."/>
            <person name="Detter C."/>
            <person name="Han C."/>
            <person name="Sozhamannan S."/>
            <person name="Rosenzweig C.N."/>
            <person name="Skowronski E.W."/>
        </authorList>
    </citation>
    <scope>NUCLEOTIDE SEQUENCE [LARGE SCALE GENOMIC DNA]</scope>
    <source>
        <strain evidence="2 3">PIT1</strain>
    </source>
</reference>
<name>A0A432ZEJ7_9GAMM</name>